<keyword evidence="1" id="KW-0472">Membrane</keyword>
<keyword evidence="3" id="KW-1185">Reference proteome</keyword>
<dbReference type="Proteomes" id="UP000613582">
    <property type="component" value="Unassembled WGS sequence"/>
</dbReference>
<proteinExistence type="predicted"/>
<protein>
    <submittedName>
        <fullName evidence="2">Uncharacterized protein</fullName>
    </submittedName>
</protein>
<evidence type="ECO:0000256" key="1">
    <source>
        <dbReference type="SAM" id="Phobius"/>
    </source>
</evidence>
<gene>
    <name evidence="2" type="ORF">GCM10011342_02230</name>
</gene>
<dbReference type="AlphaFoldDB" id="A0A8J2V446"/>
<organism evidence="2 3">
    <name type="scientific">Aquisalinus flavus</name>
    <dbReference type="NCBI Taxonomy" id="1526572"/>
    <lineage>
        <taxon>Bacteria</taxon>
        <taxon>Pseudomonadati</taxon>
        <taxon>Pseudomonadota</taxon>
        <taxon>Alphaproteobacteria</taxon>
        <taxon>Parvularculales</taxon>
        <taxon>Parvularculaceae</taxon>
        <taxon>Aquisalinus</taxon>
    </lineage>
</organism>
<accession>A0A8J2V446</accession>
<reference evidence="2" key="2">
    <citation type="submission" date="2020-09" db="EMBL/GenBank/DDBJ databases">
        <authorList>
            <person name="Sun Q."/>
            <person name="Zhou Y."/>
        </authorList>
    </citation>
    <scope>NUCLEOTIDE SEQUENCE</scope>
    <source>
        <strain evidence="2">CGMCC 1.12921</strain>
    </source>
</reference>
<keyword evidence="1" id="KW-0812">Transmembrane</keyword>
<keyword evidence="1" id="KW-1133">Transmembrane helix</keyword>
<reference evidence="2" key="1">
    <citation type="journal article" date="2014" name="Int. J. Syst. Evol. Microbiol.">
        <title>Complete genome sequence of Corynebacterium casei LMG S-19264T (=DSM 44701T), isolated from a smear-ripened cheese.</title>
        <authorList>
            <consortium name="US DOE Joint Genome Institute (JGI-PGF)"/>
            <person name="Walter F."/>
            <person name="Albersmeier A."/>
            <person name="Kalinowski J."/>
            <person name="Ruckert C."/>
        </authorList>
    </citation>
    <scope>NUCLEOTIDE SEQUENCE</scope>
    <source>
        <strain evidence="2">CGMCC 1.12921</strain>
    </source>
</reference>
<name>A0A8J2V446_9PROT</name>
<comment type="caution">
    <text evidence="2">The sequence shown here is derived from an EMBL/GenBank/DDBJ whole genome shotgun (WGS) entry which is preliminary data.</text>
</comment>
<dbReference type="EMBL" id="BMGH01000001">
    <property type="protein sequence ID" value="GGC96907.1"/>
    <property type="molecule type" value="Genomic_DNA"/>
</dbReference>
<evidence type="ECO:0000313" key="2">
    <source>
        <dbReference type="EMBL" id="GGC96907.1"/>
    </source>
</evidence>
<feature type="transmembrane region" description="Helical" evidence="1">
    <location>
        <begin position="6"/>
        <end position="24"/>
    </location>
</feature>
<dbReference type="RefSeq" id="WP_188159462.1">
    <property type="nucleotide sequence ID" value="NZ_BMGH01000001.1"/>
</dbReference>
<evidence type="ECO:0000313" key="3">
    <source>
        <dbReference type="Proteomes" id="UP000613582"/>
    </source>
</evidence>
<sequence>MLRYVLVLIIVAVGLPLVMISLGVQKDQPTEIDYGEDAFAEQQAPYSAASMM</sequence>